<keyword evidence="1" id="KW-0812">Transmembrane</keyword>
<proteinExistence type="predicted"/>
<sequence length="80" mass="8880">MMLSLGARCCCDYRSLVVLAMLSLGNLVLFAAAVAVYLLSWCRYLALAAAGVVIWNFWFVLCCVDVPIAEAQHYFIRGWG</sequence>
<dbReference type="Proteomes" id="UP000053815">
    <property type="component" value="Unassembled WGS sequence"/>
</dbReference>
<keyword evidence="1" id="KW-1133">Transmembrane helix</keyword>
<accession>A0A0C9LZA8</accession>
<keyword evidence="3" id="KW-1185">Reference proteome</keyword>
<gene>
    <name evidence="2" type="ORF">MAM1_0967d11390</name>
</gene>
<feature type="non-terminal residue" evidence="2">
    <location>
        <position position="80"/>
    </location>
</feature>
<feature type="transmembrane region" description="Helical" evidence="1">
    <location>
        <begin position="44"/>
        <end position="68"/>
    </location>
</feature>
<name>A0A0C9LZA8_9FUNG</name>
<evidence type="ECO:0000313" key="2">
    <source>
        <dbReference type="EMBL" id="GAN11790.1"/>
    </source>
</evidence>
<feature type="transmembrane region" description="Helical" evidence="1">
    <location>
        <begin position="16"/>
        <end position="38"/>
    </location>
</feature>
<protein>
    <submittedName>
        <fullName evidence="2">Uncharacterized protein</fullName>
    </submittedName>
</protein>
<dbReference type="EMBL" id="DF837256">
    <property type="protein sequence ID" value="GAN11790.1"/>
    <property type="molecule type" value="Genomic_DNA"/>
</dbReference>
<keyword evidence="1" id="KW-0472">Membrane</keyword>
<reference evidence="2" key="1">
    <citation type="submission" date="2014-09" db="EMBL/GenBank/DDBJ databases">
        <title>Draft genome sequence of an oleaginous Mucoromycotina fungus Mucor ambiguus NBRC6742.</title>
        <authorList>
            <person name="Takeda I."/>
            <person name="Yamane N."/>
            <person name="Morita T."/>
            <person name="Tamano K."/>
            <person name="Machida M."/>
            <person name="Baker S."/>
            <person name="Koike H."/>
        </authorList>
    </citation>
    <scope>NUCLEOTIDE SEQUENCE</scope>
    <source>
        <strain evidence="2">NBRC 6742</strain>
    </source>
</reference>
<dbReference type="AlphaFoldDB" id="A0A0C9LZA8"/>
<organism evidence="2">
    <name type="scientific">Mucor ambiguus</name>
    <dbReference type="NCBI Taxonomy" id="91626"/>
    <lineage>
        <taxon>Eukaryota</taxon>
        <taxon>Fungi</taxon>
        <taxon>Fungi incertae sedis</taxon>
        <taxon>Mucoromycota</taxon>
        <taxon>Mucoromycotina</taxon>
        <taxon>Mucoromycetes</taxon>
        <taxon>Mucorales</taxon>
        <taxon>Mucorineae</taxon>
        <taxon>Mucoraceae</taxon>
        <taxon>Mucor</taxon>
    </lineage>
</organism>
<evidence type="ECO:0000256" key="1">
    <source>
        <dbReference type="SAM" id="Phobius"/>
    </source>
</evidence>
<evidence type="ECO:0000313" key="3">
    <source>
        <dbReference type="Proteomes" id="UP000053815"/>
    </source>
</evidence>